<name>A0A2R6WHR6_MARPO</name>
<dbReference type="EMBL" id="KZ772761">
    <property type="protein sequence ID" value="PTQ33392.1"/>
    <property type="molecule type" value="Genomic_DNA"/>
</dbReference>
<gene>
    <name evidence="1" type="ORF">MARPO_0089s0026</name>
</gene>
<evidence type="ECO:0000313" key="2">
    <source>
        <dbReference type="Proteomes" id="UP000244005"/>
    </source>
</evidence>
<accession>A0A2R6WHR6</accession>
<sequence>MVVLLRVLPESFRLSKLLGQNTCWSAHLQKQISDKMGQGIEPSKEGSTHLLIEGSQPEQRSLDNTDLFLARNYESASE</sequence>
<evidence type="ECO:0000313" key="1">
    <source>
        <dbReference type="EMBL" id="PTQ33392.1"/>
    </source>
</evidence>
<proteinExistence type="predicted"/>
<dbReference type="AlphaFoldDB" id="A0A2R6WHR6"/>
<reference evidence="2" key="1">
    <citation type="journal article" date="2017" name="Cell">
        <title>Insights into land plant evolution garnered from the Marchantia polymorpha genome.</title>
        <authorList>
            <person name="Bowman J.L."/>
            <person name="Kohchi T."/>
            <person name="Yamato K.T."/>
            <person name="Jenkins J."/>
            <person name="Shu S."/>
            <person name="Ishizaki K."/>
            <person name="Yamaoka S."/>
            <person name="Nishihama R."/>
            <person name="Nakamura Y."/>
            <person name="Berger F."/>
            <person name="Adam C."/>
            <person name="Aki S.S."/>
            <person name="Althoff F."/>
            <person name="Araki T."/>
            <person name="Arteaga-Vazquez M.A."/>
            <person name="Balasubrmanian S."/>
            <person name="Barry K."/>
            <person name="Bauer D."/>
            <person name="Boehm C.R."/>
            <person name="Briginshaw L."/>
            <person name="Caballero-Perez J."/>
            <person name="Catarino B."/>
            <person name="Chen F."/>
            <person name="Chiyoda S."/>
            <person name="Chovatia M."/>
            <person name="Davies K.M."/>
            <person name="Delmans M."/>
            <person name="Demura T."/>
            <person name="Dierschke T."/>
            <person name="Dolan L."/>
            <person name="Dorantes-Acosta A.E."/>
            <person name="Eklund D.M."/>
            <person name="Florent S.N."/>
            <person name="Flores-Sandoval E."/>
            <person name="Fujiyama A."/>
            <person name="Fukuzawa H."/>
            <person name="Galik B."/>
            <person name="Grimanelli D."/>
            <person name="Grimwood J."/>
            <person name="Grossniklaus U."/>
            <person name="Hamada T."/>
            <person name="Haseloff J."/>
            <person name="Hetherington A.J."/>
            <person name="Higo A."/>
            <person name="Hirakawa Y."/>
            <person name="Hundley H.N."/>
            <person name="Ikeda Y."/>
            <person name="Inoue K."/>
            <person name="Inoue S.I."/>
            <person name="Ishida S."/>
            <person name="Jia Q."/>
            <person name="Kakita M."/>
            <person name="Kanazawa T."/>
            <person name="Kawai Y."/>
            <person name="Kawashima T."/>
            <person name="Kennedy M."/>
            <person name="Kinose K."/>
            <person name="Kinoshita T."/>
            <person name="Kohara Y."/>
            <person name="Koide E."/>
            <person name="Komatsu K."/>
            <person name="Kopischke S."/>
            <person name="Kubo M."/>
            <person name="Kyozuka J."/>
            <person name="Lagercrantz U."/>
            <person name="Lin S.S."/>
            <person name="Lindquist E."/>
            <person name="Lipzen A.M."/>
            <person name="Lu C.W."/>
            <person name="De Luna E."/>
            <person name="Martienssen R.A."/>
            <person name="Minamino N."/>
            <person name="Mizutani M."/>
            <person name="Mizutani M."/>
            <person name="Mochizuki N."/>
            <person name="Monte I."/>
            <person name="Mosher R."/>
            <person name="Nagasaki H."/>
            <person name="Nakagami H."/>
            <person name="Naramoto S."/>
            <person name="Nishitani K."/>
            <person name="Ohtani M."/>
            <person name="Okamoto T."/>
            <person name="Okumura M."/>
            <person name="Phillips J."/>
            <person name="Pollak B."/>
            <person name="Reinders A."/>
            <person name="Rovekamp M."/>
            <person name="Sano R."/>
            <person name="Sawa S."/>
            <person name="Schmid M.W."/>
            <person name="Shirakawa M."/>
            <person name="Solano R."/>
            <person name="Spunde A."/>
            <person name="Suetsugu N."/>
            <person name="Sugano S."/>
            <person name="Sugiyama A."/>
            <person name="Sun R."/>
            <person name="Suzuki Y."/>
            <person name="Takenaka M."/>
            <person name="Takezawa D."/>
            <person name="Tomogane H."/>
            <person name="Tsuzuki M."/>
            <person name="Ueda T."/>
            <person name="Umeda M."/>
            <person name="Ward J.M."/>
            <person name="Watanabe Y."/>
            <person name="Yazaki K."/>
            <person name="Yokoyama R."/>
            <person name="Yoshitake Y."/>
            <person name="Yotsui I."/>
            <person name="Zachgo S."/>
            <person name="Schmutz J."/>
        </authorList>
    </citation>
    <scope>NUCLEOTIDE SEQUENCE [LARGE SCALE GENOMIC DNA]</scope>
    <source>
        <strain evidence="2">Tak-1</strain>
    </source>
</reference>
<dbReference type="Gramene" id="Mp3g21900.1">
    <property type="protein sequence ID" value="Mp3g21900.1.cds"/>
    <property type="gene ID" value="Mp3g21900"/>
</dbReference>
<organism evidence="1 2">
    <name type="scientific">Marchantia polymorpha</name>
    <name type="common">Common liverwort</name>
    <name type="synonym">Marchantia aquatica</name>
    <dbReference type="NCBI Taxonomy" id="3197"/>
    <lineage>
        <taxon>Eukaryota</taxon>
        <taxon>Viridiplantae</taxon>
        <taxon>Streptophyta</taxon>
        <taxon>Embryophyta</taxon>
        <taxon>Marchantiophyta</taxon>
        <taxon>Marchantiopsida</taxon>
        <taxon>Marchantiidae</taxon>
        <taxon>Marchantiales</taxon>
        <taxon>Marchantiaceae</taxon>
        <taxon>Marchantia</taxon>
    </lineage>
</organism>
<keyword evidence="2" id="KW-1185">Reference proteome</keyword>
<dbReference type="Proteomes" id="UP000244005">
    <property type="component" value="Unassembled WGS sequence"/>
</dbReference>
<protein>
    <submittedName>
        <fullName evidence="1">Uncharacterized protein</fullName>
    </submittedName>
</protein>